<dbReference type="InterPro" id="IPR002514">
    <property type="entry name" value="Transposase_8"/>
</dbReference>
<dbReference type="InterPro" id="IPR036388">
    <property type="entry name" value="WH-like_DNA-bd_sf"/>
</dbReference>
<keyword evidence="3" id="KW-1185">Reference proteome</keyword>
<comment type="caution">
    <text evidence="2">The sequence shown here is derived from an EMBL/GenBank/DDBJ whole genome shotgun (WGS) entry which is preliminary data.</text>
</comment>
<evidence type="ECO:0000256" key="1">
    <source>
        <dbReference type="ARBA" id="ARBA00009964"/>
    </source>
</evidence>
<dbReference type="EMBL" id="JAGEPA010000001">
    <property type="protein sequence ID" value="MBO1432491.1"/>
    <property type="molecule type" value="Genomic_DNA"/>
</dbReference>
<dbReference type="Proteomes" id="UP000692816">
    <property type="component" value="Unassembled WGS sequence"/>
</dbReference>
<dbReference type="NCBIfam" id="NF047595">
    <property type="entry name" value="IS66_ISRel24_TnpA"/>
    <property type="match status" value="1"/>
</dbReference>
<gene>
    <name evidence="2" type="ORF">J4P68_24005</name>
</gene>
<comment type="similarity">
    <text evidence="1">Belongs to the transposase 8 family.</text>
</comment>
<evidence type="ECO:0000313" key="2">
    <source>
        <dbReference type="EMBL" id="MBO1432491.1"/>
    </source>
</evidence>
<organism evidence="2 3">
    <name type="scientific">Bradyrhizobium quebecense</name>
    <dbReference type="NCBI Taxonomy" id="2748629"/>
    <lineage>
        <taxon>Bacteria</taxon>
        <taxon>Pseudomonadati</taxon>
        <taxon>Pseudomonadota</taxon>
        <taxon>Alphaproteobacteria</taxon>
        <taxon>Hyphomicrobiales</taxon>
        <taxon>Nitrobacteraceae</taxon>
        <taxon>Bradyrhizobium</taxon>
    </lineage>
</organism>
<dbReference type="PANTHER" id="PTHR37936:SF3">
    <property type="entry name" value="TRANSPOSASE INSC FOR INSERTION ELEMENT IS2A-RELATED"/>
    <property type="match status" value="1"/>
</dbReference>
<protein>
    <submittedName>
        <fullName evidence="2">Transposase</fullName>
    </submittedName>
</protein>
<proteinExistence type="inferred from homology"/>
<accession>A0ABS3MM15</accession>
<dbReference type="Gene3D" id="1.10.10.10">
    <property type="entry name" value="Winged helix-like DNA-binding domain superfamily/Winged helix DNA-binding domain"/>
    <property type="match status" value="1"/>
</dbReference>
<dbReference type="SUPFAM" id="SSF48295">
    <property type="entry name" value="TrpR-like"/>
    <property type="match status" value="1"/>
</dbReference>
<dbReference type="PANTHER" id="PTHR37936">
    <property type="entry name" value="TRANSPOSASE INSC FOR INSERTION ELEMENT IS2A-RELATED"/>
    <property type="match status" value="1"/>
</dbReference>
<dbReference type="InterPro" id="IPR010921">
    <property type="entry name" value="Trp_repressor/repl_initiator"/>
</dbReference>
<sequence length="152" mass="16853">MDTEHSAITEPVRRLEVFTRAGRRRKWSDEDKARIVAEIVASGDSVCSVARRHGLSPQQLFGWRRQLRDAAVDYSEEQEVEFVPAVVDAVVPAPALGRERKAVRCKAKTDTRARRCDAGIIEIEVDGITIRAGRGADPTMIASIVQTLKASR</sequence>
<reference evidence="2" key="1">
    <citation type="journal article" date="2021" name="Int. J. Syst. Evol. Microbiol.">
        <title>Bradyrhizobium septentrionale sp. nov. (sv. septentrionale) and Bradyrhizobium quebecense sp. nov. (sv. septentrionale) associated with legumes native to Canada possess rearranged symbiosis genes and numerous insertion sequences.</title>
        <authorList>
            <person name="Bromfield E.S.P."/>
            <person name="Cloutier S."/>
        </authorList>
    </citation>
    <scope>NUCLEOTIDE SEQUENCE</scope>
    <source>
        <strain evidence="2">12S5</strain>
    </source>
</reference>
<name>A0ABS3MM15_9BRAD</name>
<evidence type="ECO:0000313" key="3">
    <source>
        <dbReference type="Proteomes" id="UP000692816"/>
    </source>
</evidence>
<dbReference type="Pfam" id="PF01527">
    <property type="entry name" value="HTH_Tnp_1"/>
    <property type="match status" value="1"/>
</dbReference>